<feature type="region of interest" description="Disordered" evidence="1">
    <location>
        <begin position="160"/>
        <end position="185"/>
    </location>
</feature>
<keyword evidence="2" id="KW-1133">Transmembrane helix</keyword>
<feature type="region of interest" description="Disordered" evidence="1">
    <location>
        <begin position="1"/>
        <end position="147"/>
    </location>
</feature>
<evidence type="ECO:0000313" key="4">
    <source>
        <dbReference type="Proteomes" id="UP000041254"/>
    </source>
</evidence>
<sequence length="401" mass="42264">MSPKRRRRSGRPAAADHKSSQPDATHSQASLSPPDDSGALPSAQEAPAPLLSHHQQGGDNDGAPVSSAGRNGVTVLTNGEAALADRSESDSNTSGKETRFSGSNGDGHRTGGYGDLSSQELTSGSRMTTGNESGSGTTGSSSNNGAATRHLTRVDARTVMHRDPHSHASRPHPLHTHTHTHGGLGMHPADHREGRAFFLDDDDLCDIQHSRSYTPSPPPTLTATSKQLPYTRRSFPSLHDATTATAPHAGHDSCCVGRHPSSGRLAGRGQAEGSSGRLSMLSGGGSSGSISGSERSSSGATGNGTSSQSLGGLGLADDAQTDDSELRIQQQRRDERARSMVEPLVVILLPMVFLLPPLFLFVKALYVLLPIVLFVSLALWASDHKRTIQALFLFTQFQRAE</sequence>
<dbReference type="InParanoid" id="A0A0G4EKB5"/>
<feature type="compositionally biased region" description="Low complexity" evidence="1">
    <location>
        <begin position="272"/>
        <end position="281"/>
    </location>
</feature>
<keyword evidence="4" id="KW-1185">Reference proteome</keyword>
<evidence type="ECO:0000313" key="3">
    <source>
        <dbReference type="EMBL" id="CEL96973.1"/>
    </source>
</evidence>
<feature type="compositionally biased region" description="Low complexity" evidence="1">
    <location>
        <begin position="128"/>
        <end position="147"/>
    </location>
</feature>
<feature type="compositionally biased region" description="Polar residues" evidence="1">
    <location>
        <begin position="116"/>
        <end position="127"/>
    </location>
</feature>
<evidence type="ECO:0000256" key="1">
    <source>
        <dbReference type="SAM" id="MobiDB-lite"/>
    </source>
</evidence>
<dbReference type="Proteomes" id="UP000041254">
    <property type="component" value="Unassembled WGS sequence"/>
</dbReference>
<keyword evidence="2" id="KW-0472">Membrane</keyword>
<feature type="compositionally biased region" description="Low complexity" evidence="1">
    <location>
        <begin position="288"/>
        <end position="318"/>
    </location>
</feature>
<protein>
    <submittedName>
        <fullName evidence="3">Uncharacterized protein</fullName>
    </submittedName>
</protein>
<dbReference type="EMBL" id="CDMY01000251">
    <property type="protein sequence ID" value="CEL96973.1"/>
    <property type="molecule type" value="Genomic_DNA"/>
</dbReference>
<gene>
    <name evidence="3" type="ORF">Vbra_12122</name>
</gene>
<organism evidence="3 4">
    <name type="scientific">Vitrella brassicaformis (strain CCMP3155)</name>
    <dbReference type="NCBI Taxonomy" id="1169540"/>
    <lineage>
        <taxon>Eukaryota</taxon>
        <taxon>Sar</taxon>
        <taxon>Alveolata</taxon>
        <taxon>Colpodellida</taxon>
        <taxon>Vitrellaceae</taxon>
        <taxon>Vitrella</taxon>
    </lineage>
</organism>
<dbReference type="VEuPathDB" id="CryptoDB:Vbra_12122"/>
<feature type="compositionally biased region" description="Polar residues" evidence="1">
    <location>
        <begin position="21"/>
        <end position="31"/>
    </location>
</feature>
<feature type="compositionally biased region" description="Polar residues" evidence="1">
    <location>
        <begin position="90"/>
        <end position="103"/>
    </location>
</feature>
<feature type="region of interest" description="Disordered" evidence="1">
    <location>
        <begin position="241"/>
        <end position="333"/>
    </location>
</feature>
<feature type="compositionally biased region" description="Basic residues" evidence="1">
    <location>
        <begin position="167"/>
        <end position="180"/>
    </location>
</feature>
<dbReference type="AlphaFoldDB" id="A0A0G4EKB5"/>
<name>A0A0G4EKB5_VITBC</name>
<evidence type="ECO:0000256" key="2">
    <source>
        <dbReference type="SAM" id="Phobius"/>
    </source>
</evidence>
<keyword evidence="2" id="KW-0812">Transmembrane</keyword>
<accession>A0A0G4EKB5</accession>
<feature type="transmembrane region" description="Helical" evidence="2">
    <location>
        <begin position="365"/>
        <end position="382"/>
    </location>
</feature>
<feature type="compositionally biased region" description="Basic residues" evidence="1">
    <location>
        <begin position="1"/>
        <end position="10"/>
    </location>
</feature>
<reference evidence="3 4" key="1">
    <citation type="submission" date="2014-11" db="EMBL/GenBank/DDBJ databases">
        <authorList>
            <person name="Zhu J."/>
            <person name="Qi W."/>
            <person name="Song R."/>
        </authorList>
    </citation>
    <scope>NUCLEOTIDE SEQUENCE [LARGE SCALE GENOMIC DNA]</scope>
</reference>
<proteinExistence type="predicted"/>